<feature type="domain" description="DNA polymerase delta/zeta catalytic subunit N-terminal" evidence="25">
    <location>
        <begin position="118"/>
        <end position="186"/>
    </location>
</feature>
<dbReference type="GO" id="GO:0008296">
    <property type="term" value="F:3'-5'-DNA exonuclease activity"/>
    <property type="evidence" value="ECO:0007669"/>
    <property type="project" value="TreeGrafter"/>
</dbReference>
<evidence type="ECO:0000259" key="24">
    <source>
        <dbReference type="Pfam" id="PF14260"/>
    </source>
</evidence>
<dbReference type="Pfam" id="PF14260">
    <property type="entry name" value="zf-C4pol"/>
    <property type="match status" value="1"/>
</dbReference>
<dbReference type="GO" id="GO:0006287">
    <property type="term" value="P:base-excision repair, gap-filling"/>
    <property type="evidence" value="ECO:0007669"/>
    <property type="project" value="TreeGrafter"/>
</dbReference>
<proteinExistence type="inferred from homology"/>
<dbReference type="Gene3D" id="1.10.132.60">
    <property type="entry name" value="DNA polymerase family B, C-terminal domain"/>
    <property type="match status" value="1"/>
</dbReference>
<dbReference type="GO" id="GO:0045004">
    <property type="term" value="P:DNA replication proofreading"/>
    <property type="evidence" value="ECO:0007669"/>
    <property type="project" value="TreeGrafter"/>
</dbReference>
<keyword evidence="14 20" id="KW-0239">DNA-directed DNA polymerase</keyword>
<evidence type="ECO:0000256" key="7">
    <source>
        <dbReference type="ARBA" id="ARBA00022705"/>
    </source>
</evidence>
<keyword evidence="17 20" id="KW-0238">DNA-binding</keyword>
<dbReference type="EMBL" id="PJQM01001050">
    <property type="protein sequence ID" value="RCI03357.1"/>
    <property type="molecule type" value="Genomic_DNA"/>
</dbReference>
<keyword evidence="15 20" id="KW-0408">Iron</keyword>
<dbReference type="SMART" id="SM00486">
    <property type="entry name" value="POLBc"/>
    <property type="match status" value="1"/>
</dbReference>
<evidence type="ECO:0000256" key="8">
    <source>
        <dbReference type="ARBA" id="ARBA00022722"/>
    </source>
</evidence>
<dbReference type="Gene3D" id="1.10.287.690">
    <property type="entry name" value="Helix hairpin bin"/>
    <property type="match status" value="1"/>
</dbReference>
<keyword evidence="4 20" id="KW-0004">4Fe-4S</keyword>
<protein>
    <recommendedName>
        <fullName evidence="20">DNA polymerase</fullName>
        <ecNumber evidence="20">2.7.7.7</ecNumber>
    </recommendedName>
</protein>
<evidence type="ECO:0000259" key="23">
    <source>
        <dbReference type="Pfam" id="PF03104"/>
    </source>
</evidence>
<dbReference type="STRING" id="4846.A0A367KMF1"/>
<organism evidence="26 27">
    <name type="scientific">Rhizopus stolonifer</name>
    <name type="common">Rhizopus nigricans</name>
    <dbReference type="NCBI Taxonomy" id="4846"/>
    <lineage>
        <taxon>Eukaryota</taxon>
        <taxon>Fungi</taxon>
        <taxon>Fungi incertae sedis</taxon>
        <taxon>Mucoromycota</taxon>
        <taxon>Mucoromycotina</taxon>
        <taxon>Mucoromycetes</taxon>
        <taxon>Mucorales</taxon>
        <taxon>Mucorineae</taxon>
        <taxon>Rhizopodaceae</taxon>
        <taxon>Rhizopus</taxon>
    </lineage>
</organism>
<dbReference type="FunFam" id="1.10.132.60:FF:000001">
    <property type="entry name" value="DNA polymerase"/>
    <property type="match status" value="1"/>
</dbReference>
<evidence type="ECO:0000256" key="20">
    <source>
        <dbReference type="RuleBase" id="RU000442"/>
    </source>
</evidence>
<evidence type="ECO:0000259" key="22">
    <source>
        <dbReference type="Pfam" id="PF00136"/>
    </source>
</evidence>
<evidence type="ECO:0000256" key="21">
    <source>
        <dbReference type="SAM" id="MobiDB-lite"/>
    </source>
</evidence>
<keyword evidence="7 20" id="KW-0235">DNA replication</keyword>
<dbReference type="GO" id="GO:0000166">
    <property type="term" value="F:nucleotide binding"/>
    <property type="evidence" value="ECO:0007669"/>
    <property type="project" value="InterPro"/>
</dbReference>
<keyword evidence="11" id="KW-0378">Hydrolase</keyword>
<dbReference type="InterPro" id="IPR006133">
    <property type="entry name" value="DNA-dir_DNA_pol_B_exonuc"/>
</dbReference>
<evidence type="ECO:0000256" key="3">
    <source>
        <dbReference type="ARBA" id="ARBA00005755"/>
    </source>
</evidence>
<dbReference type="PANTHER" id="PTHR10322:SF23">
    <property type="entry name" value="DNA POLYMERASE DELTA CATALYTIC SUBUNIT"/>
    <property type="match status" value="1"/>
</dbReference>
<keyword evidence="6 20" id="KW-0548">Nucleotidyltransferase</keyword>
<dbReference type="GO" id="GO:0043625">
    <property type="term" value="C:delta DNA polymerase complex"/>
    <property type="evidence" value="ECO:0007669"/>
    <property type="project" value="TreeGrafter"/>
</dbReference>
<dbReference type="SUPFAM" id="SSF56672">
    <property type="entry name" value="DNA/RNA polymerases"/>
    <property type="match status" value="1"/>
</dbReference>
<dbReference type="InterPro" id="IPR025687">
    <property type="entry name" value="Znf-C4pol"/>
</dbReference>
<dbReference type="Gene3D" id="3.30.420.10">
    <property type="entry name" value="Ribonuclease H-like superfamily/Ribonuclease H"/>
    <property type="match status" value="1"/>
</dbReference>
<dbReference type="InterPro" id="IPR050240">
    <property type="entry name" value="DNA_pol_type-B"/>
</dbReference>
<name>A0A367KMF1_RHIST</name>
<evidence type="ECO:0000256" key="15">
    <source>
        <dbReference type="ARBA" id="ARBA00023004"/>
    </source>
</evidence>
<evidence type="ECO:0000256" key="18">
    <source>
        <dbReference type="ARBA" id="ARBA00023242"/>
    </source>
</evidence>
<evidence type="ECO:0000256" key="2">
    <source>
        <dbReference type="ARBA" id="ARBA00004123"/>
    </source>
</evidence>
<keyword evidence="16 20" id="KW-0411">Iron-sulfur</keyword>
<feature type="compositionally biased region" description="Basic residues" evidence="21">
    <location>
        <begin position="23"/>
        <end position="34"/>
    </location>
</feature>
<dbReference type="InterPro" id="IPR006172">
    <property type="entry name" value="DNA-dir_DNA_pol_B"/>
</dbReference>
<evidence type="ECO:0000259" key="25">
    <source>
        <dbReference type="Pfam" id="PF24055"/>
    </source>
</evidence>
<comment type="subcellular location">
    <subcellularLocation>
        <location evidence="2 20">Nucleus</location>
    </subcellularLocation>
</comment>
<dbReference type="OrthoDB" id="2414538at2759"/>
<dbReference type="PRINTS" id="PR00106">
    <property type="entry name" value="DNAPOLB"/>
</dbReference>
<dbReference type="InterPro" id="IPR036397">
    <property type="entry name" value="RNaseH_sf"/>
</dbReference>
<dbReference type="PANTHER" id="PTHR10322">
    <property type="entry name" value="DNA POLYMERASE CATALYTIC SUBUNIT"/>
    <property type="match status" value="1"/>
</dbReference>
<evidence type="ECO:0000256" key="6">
    <source>
        <dbReference type="ARBA" id="ARBA00022695"/>
    </source>
</evidence>
<dbReference type="InterPro" id="IPR056435">
    <property type="entry name" value="DPOD/Z_N"/>
</dbReference>
<comment type="catalytic activity">
    <reaction evidence="19 20">
        <text>DNA(n) + a 2'-deoxyribonucleoside 5'-triphosphate = DNA(n+1) + diphosphate</text>
        <dbReference type="Rhea" id="RHEA:22508"/>
        <dbReference type="Rhea" id="RHEA-COMP:17339"/>
        <dbReference type="Rhea" id="RHEA-COMP:17340"/>
        <dbReference type="ChEBI" id="CHEBI:33019"/>
        <dbReference type="ChEBI" id="CHEBI:61560"/>
        <dbReference type="ChEBI" id="CHEBI:173112"/>
        <dbReference type="EC" id="2.7.7.7"/>
    </reaction>
</comment>
<gene>
    <name evidence="26" type="primary">POL3_1</name>
    <name evidence="26" type="ORF">CU098_001920</name>
</gene>
<evidence type="ECO:0000256" key="14">
    <source>
        <dbReference type="ARBA" id="ARBA00022932"/>
    </source>
</evidence>
<dbReference type="InterPro" id="IPR023211">
    <property type="entry name" value="DNA_pol_palm_dom_sf"/>
</dbReference>
<evidence type="ECO:0000256" key="1">
    <source>
        <dbReference type="ARBA" id="ARBA00001966"/>
    </source>
</evidence>
<dbReference type="GO" id="GO:0006297">
    <property type="term" value="P:nucleotide-excision repair, DNA gap filling"/>
    <property type="evidence" value="ECO:0007669"/>
    <property type="project" value="TreeGrafter"/>
</dbReference>
<dbReference type="GO" id="GO:0003677">
    <property type="term" value="F:DNA binding"/>
    <property type="evidence" value="ECO:0007669"/>
    <property type="project" value="UniProtKB-KW"/>
</dbReference>
<comment type="caution">
    <text evidence="26">The sequence shown here is derived from an EMBL/GenBank/DDBJ whole genome shotgun (WGS) entry which is preliminary data.</text>
</comment>
<dbReference type="FunFam" id="1.10.287.690:FF:000001">
    <property type="entry name" value="DNA polymerase"/>
    <property type="match status" value="1"/>
</dbReference>
<evidence type="ECO:0000313" key="27">
    <source>
        <dbReference type="Proteomes" id="UP000253551"/>
    </source>
</evidence>
<dbReference type="AlphaFoldDB" id="A0A367KMF1"/>
<evidence type="ECO:0000256" key="12">
    <source>
        <dbReference type="ARBA" id="ARBA00022833"/>
    </source>
</evidence>
<dbReference type="EC" id="2.7.7.7" evidence="20"/>
<dbReference type="InterPro" id="IPR017964">
    <property type="entry name" value="DNA-dir_DNA_pol_B_CS"/>
</dbReference>
<dbReference type="Pfam" id="PF00136">
    <property type="entry name" value="DNA_pol_B"/>
    <property type="match status" value="1"/>
</dbReference>
<dbReference type="SUPFAM" id="SSF53098">
    <property type="entry name" value="Ribonuclease H-like"/>
    <property type="match status" value="1"/>
</dbReference>
<keyword evidence="9 20" id="KW-0479">Metal-binding</keyword>
<dbReference type="Gene3D" id="3.30.342.10">
    <property type="entry name" value="DNA Polymerase, chain B, domain 1"/>
    <property type="match status" value="1"/>
</dbReference>
<evidence type="ECO:0000256" key="9">
    <source>
        <dbReference type="ARBA" id="ARBA00022723"/>
    </source>
</evidence>
<dbReference type="InterPro" id="IPR043502">
    <property type="entry name" value="DNA/RNA_pol_sf"/>
</dbReference>
<dbReference type="GO" id="GO:0008270">
    <property type="term" value="F:zinc ion binding"/>
    <property type="evidence" value="ECO:0007669"/>
    <property type="project" value="UniProtKB-KW"/>
</dbReference>
<keyword evidence="18 20" id="KW-0539">Nucleus</keyword>
<keyword evidence="13" id="KW-0269">Exonuclease</keyword>
<evidence type="ECO:0000256" key="10">
    <source>
        <dbReference type="ARBA" id="ARBA00022771"/>
    </source>
</evidence>
<keyword evidence="5 20" id="KW-0808">Transferase</keyword>
<dbReference type="GO" id="GO:0003887">
    <property type="term" value="F:DNA-directed DNA polymerase activity"/>
    <property type="evidence" value="ECO:0007669"/>
    <property type="project" value="UniProtKB-KW"/>
</dbReference>
<evidence type="ECO:0000256" key="4">
    <source>
        <dbReference type="ARBA" id="ARBA00022485"/>
    </source>
</evidence>
<comment type="cofactor">
    <cofactor evidence="1 20">
        <name>[4Fe-4S] cluster</name>
        <dbReference type="ChEBI" id="CHEBI:49883"/>
    </cofactor>
</comment>
<dbReference type="InterPro" id="IPR042087">
    <property type="entry name" value="DNA_pol_B_thumb"/>
</dbReference>
<dbReference type="CDD" id="cd05777">
    <property type="entry name" value="DNA_polB_delta_exo"/>
    <property type="match status" value="1"/>
</dbReference>
<evidence type="ECO:0000256" key="5">
    <source>
        <dbReference type="ARBA" id="ARBA00022679"/>
    </source>
</evidence>
<dbReference type="CDD" id="cd05533">
    <property type="entry name" value="POLBc_delta"/>
    <property type="match status" value="1"/>
</dbReference>
<dbReference type="InterPro" id="IPR006134">
    <property type="entry name" value="DNA-dir_DNA_pol_B_multi_dom"/>
</dbReference>
<feature type="region of interest" description="Disordered" evidence="21">
    <location>
        <begin position="1"/>
        <end position="44"/>
    </location>
</feature>
<dbReference type="Pfam" id="PF03104">
    <property type="entry name" value="DNA_pol_B_exo1"/>
    <property type="match status" value="1"/>
</dbReference>
<comment type="similarity">
    <text evidence="3 20">Belongs to the DNA polymerase type-B family.</text>
</comment>
<dbReference type="Pfam" id="PF24055">
    <property type="entry name" value="POL3_N"/>
    <property type="match status" value="1"/>
</dbReference>
<feature type="domain" description="C4-type zinc-finger of DNA polymerase delta" evidence="24">
    <location>
        <begin position="976"/>
        <end position="1048"/>
    </location>
</feature>
<keyword evidence="27" id="KW-1185">Reference proteome</keyword>
<dbReference type="NCBIfam" id="TIGR00592">
    <property type="entry name" value="pol2"/>
    <property type="match status" value="1"/>
</dbReference>
<dbReference type="FunFam" id="3.30.420.10:FF:000351">
    <property type="entry name" value="DNA polymerase"/>
    <property type="match status" value="1"/>
</dbReference>
<dbReference type="PROSITE" id="PS00116">
    <property type="entry name" value="DNA_POLYMERASE_B"/>
    <property type="match status" value="1"/>
</dbReference>
<keyword evidence="8" id="KW-0540">Nuclease</keyword>
<keyword evidence="12 20" id="KW-0862">Zinc</keyword>
<dbReference type="GO" id="GO:0051539">
    <property type="term" value="F:4 iron, 4 sulfur cluster binding"/>
    <property type="evidence" value="ECO:0007669"/>
    <property type="project" value="UniProtKB-KW"/>
</dbReference>
<accession>A0A367KMF1</accession>
<evidence type="ECO:0000256" key="19">
    <source>
        <dbReference type="ARBA" id="ARBA00049244"/>
    </source>
</evidence>
<dbReference type="Proteomes" id="UP000253551">
    <property type="component" value="Unassembled WGS sequence"/>
</dbReference>
<dbReference type="Gene3D" id="3.90.1600.10">
    <property type="entry name" value="Palm domain of DNA polymerase"/>
    <property type="match status" value="1"/>
</dbReference>
<feature type="domain" description="DNA-directed DNA polymerase family B exonuclease" evidence="23">
    <location>
        <begin position="210"/>
        <end position="444"/>
    </location>
</feature>
<sequence>MSNPQSSQDIEMSSAPFEPYTNAKKRKTSHKKSFNSKPTSFEEELQTLNESLHHNIEIENSEASWSRPNPPSLDPSVNKLVFQQIEVDDYMDYGNHEPIIRFYGVTQEGHSVLCHVKGFHPYFYFPAPVGFQESHIQSLKQSLSAAVGISKGLDKIEIAMKQSIYGYQGNIKTPYIRVTIFDPKDVYKYKAKIESGVAVAGLDRPCRADTTFESNLNYVLRFMIDCKVTGSNWIELPANSYSFVKKKTSEAQLEVETNYDQFISHPAEGIWSDIAPLRVLSFDIECAGRRGIFPEASVDPVIQIATVVQLQGQKRPFIRNVFTLDTCAPIVGSQVLSFKNEKDLLQKWSDFIRTVDPDIIIGYNTTNFDFPYLLDRARHLGVTKFPFLGRISGLKTEAKDTKFSSKAFGTRENKSINLEGRLQLDMLTAIQRDYKLRSYTLNSVSSEFLGEQKEDVHHSIITELQNGNEETRRRLAVYCLKDAFLPLRLMDKLMLLFNYTEMARVTGIPFNYILVRGQQIKVVSQLYRRALEQDLVIPVIKSEMMDEAYEGATVIDPERGYYDVPITTLDFTSLYPSIMQAHNLCYTTLLKPDVAQRLKLVKDVDYEVTPNNDLFVKSSLRKGVLPEILSDLLSARKRAKNDLKKETDPFKRAVLDGRQLALKISANSVYGFTGATVGKLPCLQISSSVTAYGRGMIIKTKETVEEQFSKKNGYKFDAKVIYGDTDSVMIKFGVDNLKEAMELGRESARLVTEKFIRPINLDFEKVYFPYLLINKKRYAGLYWTREDKYDKLDTKGIETVRRDNCRLVSNVISKCLDKLLIQRDVTGAQEYVKQCIADLLQNKVDLSQLVITKALSKSDYANKQAHVELAERMKKRDAGSAPALGDRVAYVIIKASKNTPAYDRSEDPLYVLDHNIPIDTKYYLDQQLSKPLLRIFEPILGDKAESLLSGAHTRTVNIATPTVGGLMKFAVKNTTCLGCKSRLPPGDNSATCKQCSDKLPELYQYQVNNLKDLEVKFSRLWTQCQRCQESLHQDVICSNNDCPIFYMRKKVQKDMNEVTGKLNRFDYEW</sequence>
<dbReference type="InterPro" id="IPR012337">
    <property type="entry name" value="RNaseH-like_sf"/>
</dbReference>
<evidence type="ECO:0000256" key="13">
    <source>
        <dbReference type="ARBA" id="ARBA00022839"/>
    </source>
</evidence>
<feature type="compositionally biased region" description="Polar residues" evidence="21">
    <location>
        <begin position="1"/>
        <end position="11"/>
    </location>
</feature>
<reference evidence="26 27" key="1">
    <citation type="journal article" date="2018" name="G3 (Bethesda)">
        <title>Phylogenetic and Phylogenomic Definition of Rhizopus Species.</title>
        <authorList>
            <person name="Gryganskyi A.P."/>
            <person name="Golan J."/>
            <person name="Dolatabadi S."/>
            <person name="Mondo S."/>
            <person name="Robb S."/>
            <person name="Idnurm A."/>
            <person name="Muszewska A."/>
            <person name="Steczkiewicz K."/>
            <person name="Masonjones S."/>
            <person name="Liao H.L."/>
            <person name="Gajdeczka M.T."/>
            <person name="Anike F."/>
            <person name="Vuek A."/>
            <person name="Anishchenko I.M."/>
            <person name="Voigt K."/>
            <person name="de Hoog G.S."/>
            <person name="Smith M.E."/>
            <person name="Heitman J."/>
            <person name="Vilgalys R."/>
            <person name="Stajich J.E."/>
        </authorList>
    </citation>
    <scope>NUCLEOTIDE SEQUENCE [LARGE SCALE GENOMIC DNA]</scope>
    <source>
        <strain evidence="26 27">LSU 92-RS-03</strain>
    </source>
</reference>
<keyword evidence="10 20" id="KW-0863">Zinc-finger</keyword>
<evidence type="ECO:0000313" key="26">
    <source>
        <dbReference type="EMBL" id="RCI03357.1"/>
    </source>
</evidence>
<evidence type="ECO:0000256" key="17">
    <source>
        <dbReference type="ARBA" id="ARBA00023125"/>
    </source>
</evidence>
<feature type="domain" description="DNA-directed DNA polymerase family B multifunctional" evidence="22">
    <location>
        <begin position="508"/>
        <end position="939"/>
    </location>
</feature>
<evidence type="ECO:0000256" key="11">
    <source>
        <dbReference type="ARBA" id="ARBA00022801"/>
    </source>
</evidence>
<evidence type="ECO:0000256" key="16">
    <source>
        <dbReference type="ARBA" id="ARBA00023014"/>
    </source>
</evidence>